<gene>
    <name evidence="2" type="ORF">D4765_02015</name>
</gene>
<keyword evidence="3" id="KW-1185">Reference proteome</keyword>
<reference evidence="2 3" key="1">
    <citation type="journal article" date="2019" name="Microorganisms">
        <title>Systematic Affiliation and Genome Analysis of Subtercola vilae DB165(T) with Particular Emphasis on Cold Adaptation of an Isolate from a High-Altitude Cold Volcano Lake.</title>
        <authorList>
            <person name="Villalobos A.S."/>
            <person name="Wiese J."/>
            <person name="Imhoff J.F."/>
            <person name="Dorador C."/>
            <person name="Keller A."/>
            <person name="Hentschel U."/>
        </authorList>
    </citation>
    <scope>NUCLEOTIDE SEQUENCE [LARGE SCALE GENOMIC DNA]</scope>
    <source>
        <strain evidence="2 3">DB165</strain>
    </source>
</reference>
<dbReference type="Proteomes" id="UP000306192">
    <property type="component" value="Unassembled WGS sequence"/>
</dbReference>
<evidence type="ECO:0000313" key="2">
    <source>
        <dbReference type="EMBL" id="TIH40351.1"/>
    </source>
</evidence>
<dbReference type="EMBL" id="QYRT01000003">
    <property type="protein sequence ID" value="TIH40351.1"/>
    <property type="molecule type" value="Genomic_DNA"/>
</dbReference>
<feature type="region of interest" description="Disordered" evidence="1">
    <location>
        <begin position="1"/>
        <end position="20"/>
    </location>
</feature>
<accession>A0A4T2CAE8</accession>
<dbReference type="OrthoDB" id="5122829at2"/>
<protein>
    <submittedName>
        <fullName evidence="2">Uncharacterized protein</fullName>
    </submittedName>
</protein>
<evidence type="ECO:0000256" key="1">
    <source>
        <dbReference type="SAM" id="MobiDB-lite"/>
    </source>
</evidence>
<organism evidence="2 3">
    <name type="scientific">Subtercola vilae</name>
    <dbReference type="NCBI Taxonomy" id="2056433"/>
    <lineage>
        <taxon>Bacteria</taxon>
        <taxon>Bacillati</taxon>
        <taxon>Actinomycetota</taxon>
        <taxon>Actinomycetes</taxon>
        <taxon>Micrococcales</taxon>
        <taxon>Microbacteriaceae</taxon>
        <taxon>Subtercola</taxon>
    </lineage>
</organism>
<dbReference type="RefSeq" id="WP_136640560.1">
    <property type="nucleotide sequence ID" value="NZ_QYRT01000003.1"/>
</dbReference>
<comment type="caution">
    <text evidence="2">The sequence shown here is derived from an EMBL/GenBank/DDBJ whole genome shotgun (WGS) entry which is preliminary data.</text>
</comment>
<proteinExistence type="predicted"/>
<evidence type="ECO:0000313" key="3">
    <source>
        <dbReference type="Proteomes" id="UP000306192"/>
    </source>
</evidence>
<name>A0A4T2CAE8_9MICO</name>
<sequence length="76" mass="8238">MAENGAQNEPVMAGSTDASAEEKVAGILAQARQDHSGKPHAEVLEHLRERFEQAEVEIDDVAITRHAHEITAAPRV</sequence>
<dbReference type="AlphaFoldDB" id="A0A4T2CAE8"/>